<dbReference type="STRING" id="1777137.AWB76_03799"/>
<feature type="domain" description="DUF218" evidence="1">
    <location>
        <begin position="37"/>
        <end position="174"/>
    </location>
</feature>
<organism evidence="2 3">
    <name type="scientific">Caballeronia temeraria</name>
    <dbReference type="NCBI Taxonomy" id="1777137"/>
    <lineage>
        <taxon>Bacteria</taxon>
        <taxon>Pseudomonadati</taxon>
        <taxon>Pseudomonadota</taxon>
        <taxon>Betaproteobacteria</taxon>
        <taxon>Burkholderiales</taxon>
        <taxon>Burkholderiaceae</taxon>
        <taxon>Caballeronia</taxon>
    </lineage>
</organism>
<name>A0A158B852_9BURK</name>
<dbReference type="RefSeq" id="WP_208606584.1">
    <property type="nucleotide sequence ID" value="NZ_FCOI02000012.1"/>
</dbReference>
<keyword evidence="3" id="KW-1185">Reference proteome</keyword>
<dbReference type="InterPro" id="IPR051599">
    <property type="entry name" value="Cell_Envelope_Assoc"/>
</dbReference>
<dbReference type="AlphaFoldDB" id="A0A158B852"/>
<dbReference type="EMBL" id="FCOI02000012">
    <property type="protein sequence ID" value="SAK66264.1"/>
    <property type="molecule type" value="Genomic_DNA"/>
</dbReference>
<proteinExistence type="predicted"/>
<dbReference type="Gene3D" id="3.40.50.620">
    <property type="entry name" value="HUPs"/>
    <property type="match status" value="1"/>
</dbReference>
<reference evidence="3" key="1">
    <citation type="submission" date="2016-01" db="EMBL/GenBank/DDBJ databases">
        <authorList>
            <person name="Peeters Charlotte."/>
        </authorList>
    </citation>
    <scope>NUCLEOTIDE SEQUENCE [LARGE SCALE GENOMIC DNA]</scope>
</reference>
<dbReference type="GO" id="GO:0005886">
    <property type="term" value="C:plasma membrane"/>
    <property type="evidence" value="ECO:0007669"/>
    <property type="project" value="TreeGrafter"/>
</dbReference>
<evidence type="ECO:0000313" key="2">
    <source>
        <dbReference type="EMBL" id="SAK66264.1"/>
    </source>
</evidence>
<evidence type="ECO:0000259" key="1">
    <source>
        <dbReference type="Pfam" id="PF02698"/>
    </source>
</evidence>
<dbReference type="PANTHER" id="PTHR30336:SF20">
    <property type="entry name" value="DUF218 DOMAIN-CONTAINING PROTEIN"/>
    <property type="match status" value="1"/>
</dbReference>
<dbReference type="PANTHER" id="PTHR30336">
    <property type="entry name" value="INNER MEMBRANE PROTEIN, PROBABLE PERMEASE"/>
    <property type="match status" value="1"/>
</dbReference>
<accession>A0A158B852</accession>
<dbReference type="InterPro" id="IPR014729">
    <property type="entry name" value="Rossmann-like_a/b/a_fold"/>
</dbReference>
<dbReference type="CDD" id="cd06259">
    <property type="entry name" value="YdcF-like"/>
    <property type="match status" value="1"/>
</dbReference>
<sequence>MRVSRVLYVAGAITLCWLVAAALICLRGVTMPFDGADVAVVFGNALAVDGTPKPILAARLDTAVKCHRAGLCPVLFVSGSIDGPGLNEATAMRAWLIGHGVKQNAIVVDEHGDNTLASARNAVAFMREHRMTRVMLVTQYYHLPRARLAFERAGAAVVLGAFPHRFRAMDVYSSWREVPAYAVYFARLALDENAKPVSFRPVRFLMRLFSKSE</sequence>
<protein>
    <recommendedName>
        <fullName evidence="1">DUF218 domain-containing protein</fullName>
    </recommendedName>
</protein>
<evidence type="ECO:0000313" key="3">
    <source>
        <dbReference type="Proteomes" id="UP000054624"/>
    </source>
</evidence>
<dbReference type="InterPro" id="IPR003848">
    <property type="entry name" value="DUF218"/>
</dbReference>
<dbReference type="Proteomes" id="UP000054624">
    <property type="component" value="Unassembled WGS sequence"/>
</dbReference>
<dbReference type="Pfam" id="PF02698">
    <property type="entry name" value="DUF218"/>
    <property type="match status" value="1"/>
</dbReference>
<gene>
    <name evidence="2" type="ORF">AWB76_03799</name>
</gene>